<dbReference type="EMBL" id="CP012160">
    <property type="protein sequence ID" value="AKS45905.1"/>
    <property type="molecule type" value="Genomic_DNA"/>
</dbReference>
<accession>A0A0K0Y4P2</accession>
<protein>
    <submittedName>
        <fullName evidence="1">Uncharacterized protein</fullName>
    </submittedName>
</protein>
<reference evidence="1 2" key="1">
    <citation type="journal article" date="2015" name="Genome Announc.">
        <title>Closed Genome Sequence of Octadecabacter temperatus SB1, the First Mesophilic Species of the Genus Octadecabacter.</title>
        <authorList>
            <person name="Voget S."/>
            <person name="Billerbeck S."/>
            <person name="Simon M."/>
            <person name="Daniel R."/>
        </authorList>
    </citation>
    <scope>NUCLEOTIDE SEQUENCE [LARGE SCALE GENOMIC DNA]</scope>
    <source>
        <strain evidence="1 2">SB1</strain>
    </source>
</reference>
<dbReference type="Proteomes" id="UP000067444">
    <property type="component" value="Chromosome"/>
</dbReference>
<dbReference type="KEGG" id="otm:OSB_13520"/>
<dbReference type="STRING" id="1458307.OSB_13520"/>
<sequence>MPVSRDIVLMYRAPRQVVRGLYDMGQREDRAIAWLMIGCFIVFVSYLPALQRSAVFEGGNFQRDMVYAFVSWLLVWPLGFYALSFAAFGLIYAFRKSATAYGARLSVFWGWLAATPLALFYGLLVGFNGADHPGTVMIGALWLAVLAWFWVCGLIETSGTD</sequence>
<gene>
    <name evidence="1" type="ORF">OSB_13520</name>
</gene>
<evidence type="ECO:0000313" key="1">
    <source>
        <dbReference type="EMBL" id="AKS45905.1"/>
    </source>
</evidence>
<organism evidence="1 2">
    <name type="scientific">Octadecabacter temperatus</name>
    <dbReference type="NCBI Taxonomy" id="1458307"/>
    <lineage>
        <taxon>Bacteria</taxon>
        <taxon>Pseudomonadati</taxon>
        <taxon>Pseudomonadota</taxon>
        <taxon>Alphaproteobacteria</taxon>
        <taxon>Rhodobacterales</taxon>
        <taxon>Roseobacteraceae</taxon>
        <taxon>Octadecabacter</taxon>
    </lineage>
</organism>
<dbReference type="AlphaFoldDB" id="A0A0K0Y4P2"/>
<name>A0A0K0Y4P2_9RHOB</name>
<dbReference type="RefSeq" id="WP_049834249.1">
    <property type="nucleotide sequence ID" value="NZ_CP012160.1"/>
</dbReference>
<evidence type="ECO:0000313" key="2">
    <source>
        <dbReference type="Proteomes" id="UP000067444"/>
    </source>
</evidence>
<proteinExistence type="predicted"/>
<dbReference type="OrthoDB" id="7771437at2"/>
<keyword evidence="2" id="KW-1185">Reference proteome</keyword>